<gene>
    <name evidence="2" type="ORF">BC781_10784</name>
</gene>
<dbReference type="Proteomes" id="UP000245535">
    <property type="component" value="Unassembled WGS sequence"/>
</dbReference>
<evidence type="ECO:0000313" key="3">
    <source>
        <dbReference type="Proteomes" id="UP000245535"/>
    </source>
</evidence>
<organism evidence="2 3">
    <name type="scientific">Sediminitomix flava</name>
    <dbReference type="NCBI Taxonomy" id="379075"/>
    <lineage>
        <taxon>Bacteria</taxon>
        <taxon>Pseudomonadati</taxon>
        <taxon>Bacteroidota</taxon>
        <taxon>Cytophagia</taxon>
        <taxon>Cytophagales</taxon>
        <taxon>Flammeovirgaceae</taxon>
        <taxon>Sediminitomix</taxon>
    </lineage>
</organism>
<accession>A0A315ZTE0</accession>
<evidence type="ECO:0008006" key="4">
    <source>
        <dbReference type="Google" id="ProtNLM"/>
    </source>
</evidence>
<reference evidence="2 3" key="1">
    <citation type="submission" date="2018-03" db="EMBL/GenBank/DDBJ databases">
        <title>Genomic Encyclopedia of Archaeal and Bacterial Type Strains, Phase II (KMG-II): from individual species to whole genera.</title>
        <authorList>
            <person name="Goeker M."/>
        </authorList>
    </citation>
    <scope>NUCLEOTIDE SEQUENCE [LARGE SCALE GENOMIC DNA]</scope>
    <source>
        <strain evidence="2 3">DSM 28229</strain>
    </source>
</reference>
<proteinExistence type="predicted"/>
<comment type="caution">
    <text evidence="2">The sequence shown here is derived from an EMBL/GenBank/DDBJ whole genome shotgun (WGS) entry which is preliminary data.</text>
</comment>
<evidence type="ECO:0000313" key="2">
    <source>
        <dbReference type="EMBL" id="PWJ38494.1"/>
    </source>
</evidence>
<protein>
    <recommendedName>
        <fullName evidence="4">BACON domain-containing protein</fullName>
    </recommendedName>
</protein>
<evidence type="ECO:0000256" key="1">
    <source>
        <dbReference type="SAM" id="SignalP"/>
    </source>
</evidence>
<dbReference type="AlphaFoldDB" id="A0A315ZTE0"/>
<feature type="chain" id="PRO_5016303131" description="BACON domain-containing protein" evidence="1">
    <location>
        <begin position="24"/>
        <end position="134"/>
    </location>
</feature>
<keyword evidence="1" id="KW-0732">Signal</keyword>
<sequence>MRNSYFFYVLTLLFLSFSSCETADCDGCTSDTIKLSKNKVMFNSSENSETIKTEGANWWIASIIVDKNGIDLGDIDTTKKSFLIENDVFTFERQNGNEIFISVSENQTNEERIITFTLQSGNYHDGIRVVQSSN</sequence>
<name>A0A315ZTE0_SEDFL</name>
<feature type="signal peptide" evidence="1">
    <location>
        <begin position="1"/>
        <end position="23"/>
    </location>
</feature>
<dbReference type="PROSITE" id="PS51257">
    <property type="entry name" value="PROKAR_LIPOPROTEIN"/>
    <property type="match status" value="1"/>
</dbReference>
<keyword evidence="3" id="KW-1185">Reference proteome</keyword>
<dbReference type="EMBL" id="QGDO01000007">
    <property type="protein sequence ID" value="PWJ38494.1"/>
    <property type="molecule type" value="Genomic_DNA"/>
</dbReference>